<evidence type="ECO:0000259" key="2">
    <source>
        <dbReference type="PROSITE" id="PS50883"/>
    </source>
</evidence>
<dbReference type="Gene3D" id="3.20.20.450">
    <property type="entry name" value="EAL domain"/>
    <property type="match status" value="1"/>
</dbReference>
<dbReference type="Proteomes" id="UP001366060">
    <property type="component" value="Unassembled WGS sequence"/>
</dbReference>
<dbReference type="RefSeq" id="WP_341627100.1">
    <property type="nucleotide sequence ID" value="NZ_JBAKBA010000007.1"/>
</dbReference>
<dbReference type="SUPFAM" id="SSF141868">
    <property type="entry name" value="EAL domain-like"/>
    <property type="match status" value="1"/>
</dbReference>
<dbReference type="EMBL" id="JBAKBA010000007">
    <property type="protein sequence ID" value="MEL0658444.1"/>
    <property type="molecule type" value="Genomic_DNA"/>
</dbReference>
<proteinExistence type="predicted"/>
<keyword evidence="5" id="KW-1185">Reference proteome</keyword>
<feature type="domain" description="GGDEF" evidence="3">
    <location>
        <begin position="235"/>
        <end position="366"/>
    </location>
</feature>
<reference evidence="4 5" key="1">
    <citation type="submission" date="2024-02" db="EMBL/GenBank/DDBJ databases">
        <title>Bacteria isolated from the canopy kelp, Nereocystis luetkeana.</title>
        <authorList>
            <person name="Pfister C.A."/>
            <person name="Younker I.T."/>
            <person name="Light S.H."/>
        </authorList>
    </citation>
    <scope>NUCLEOTIDE SEQUENCE [LARGE SCALE GENOMIC DNA]</scope>
    <source>
        <strain evidence="4 5">TI.2.07</strain>
    </source>
</reference>
<keyword evidence="1" id="KW-1133">Transmembrane helix</keyword>
<feature type="domain" description="EAL" evidence="2">
    <location>
        <begin position="377"/>
        <end position="617"/>
    </location>
</feature>
<comment type="caution">
    <text evidence="4">The sequence shown here is derived from an EMBL/GenBank/DDBJ whole genome shotgun (WGS) entry which is preliminary data.</text>
</comment>
<dbReference type="PANTHER" id="PTHR33121">
    <property type="entry name" value="CYCLIC DI-GMP PHOSPHODIESTERASE PDEF"/>
    <property type="match status" value="1"/>
</dbReference>
<dbReference type="InterPro" id="IPR043128">
    <property type="entry name" value="Rev_trsase/Diguanyl_cyclase"/>
</dbReference>
<keyword evidence="1" id="KW-0812">Transmembrane</keyword>
<evidence type="ECO:0000259" key="3">
    <source>
        <dbReference type="PROSITE" id="PS50887"/>
    </source>
</evidence>
<name>A0ABU9H986_9GAMM</name>
<dbReference type="InterPro" id="IPR000160">
    <property type="entry name" value="GGDEF_dom"/>
</dbReference>
<accession>A0ABU9H986</accession>
<gene>
    <name evidence="4" type="ORF">V6255_04745</name>
</gene>
<sequence length="617" mass="70481">MNNFKHSLWASSLFFIIVALALIVGIKAMFNPSLIEQQKLLSENEQLASLVNITSLNQLTEAVDIRKFNHIKISNEQLPSPLIFSNESDIDLLLQNLLPIENSLEVSESTNQIIEYSAANTNLYQLYEYIILSILGGLFLTFLFCNIIYFKLLKYIELTIVGEIINNKAKKSPFITVSKHLEDKKHLSEIQLQLKDEKITKLTNQANKDNLTGLNNRHAFRKELTQFLSNEYEQQHAILSIIRIFELSAVNISRGSQQGDEYVLSIANIIREVASKFKNINVFRISGSDFAIIAHEMSITNAQKLSNELKVKFDQYQSINDLESVAFNGVTLISSNQLPEHVLARTDIALAKAQISGSNAWAFEDSKNNNQEFEVGEKYWRTVIMDIMEKRSFSFLQQPVQAVHRNMKGYQEIFTRFIGENDNTIPTSTIFSMAQRTDTIIKLEKLILEKVISNYRRKAKPNTRWGINLSSTAIQNSSFVIWLERLLLREPDIACSLFFEIQEKLLDSNLASSKRFFDMLKRVGSHSIICNFGKGIGSFSLFKELKPDYIKIDASLIADLEHDSSNQQFIRMIIDVAQRMECQVIAEGIESPEQRQILESMYIDGVQGFLIARPTEL</sequence>
<evidence type="ECO:0000313" key="5">
    <source>
        <dbReference type="Proteomes" id="UP001366060"/>
    </source>
</evidence>
<protein>
    <submittedName>
        <fullName evidence="4">GGDEF domain-containing protein</fullName>
    </submittedName>
</protein>
<dbReference type="InterPro" id="IPR050706">
    <property type="entry name" value="Cyclic-di-GMP_PDE-like"/>
</dbReference>
<dbReference type="InterPro" id="IPR029787">
    <property type="entry name" value="Nucleotide_cyclase"/>
</dbReference>
<dbReference type="InterPro" id="IPR035919">
    <property type="entry name" value="EAL_sf"/>
</dbReference>
<dbReference type="CDD" id="cd01948">
    <property type="entry name" value="EAL"/>
    <property type="match status" value="1"/>
</dbReference>
<dbReference type="InterPro" id="IPR001633">
    <property type="entry name" value="EAL_dom"/>
</dbReference>
<feature type="transmembrane region" description="Helical" evidence="1">
    <location>
        <begin position="6"/>
        <end position="30"/>
    </location>
</feature>
<keyword evidence="1" id="KW-0472">Membrane</keyword>
<dbReference type="PROSITE" id="PS50883">
    <property type="entry name" value="EAL"/>
    <property type="match status" value="1"/>
</dbReference>
<evidence type="ECO:0000256" key="1">
    <source>
        <dbReference type="SAM" id="Phobius"/>
    </source>
</evidence>
<dbReference type="Pfam" id="PF00563">
    <property type="entry name" value="EAL"/>
    <property type="match status" value="1"/>
</dbReference>
<feature type="transmembrane region" description="Helical" evidence="1">
    <location>
        <begin position="129"/>
        <end position="150"/>
    </location>
</feature>
<dbReference type="SUPFAM" id="SSF55073">
    <property type="entry name" value="Nucleotide cyclase"/>
    <property type="match status" value="1"/>
</dbReference>
<dbReference type="PROSITE" id="PS50887">
    <property type="entry name" value="GGDEF"/>
    <property type="match status" value="1"/>
</dbReference>
<dbReference type="SMART" id="SM00267">
    <property type="entry name" value="GGDEF"/>
    <property type="match status" value="1"/>
</dbReference>
<dbReference type="PANTHER" id="PTHR33121:SF79">
    <property type="entry name" value="CYCLIC DI-GMP PHOSPHODIESTERASE PDED-RELATED"/>
    <property type="match status" value="1"/>
</dbReference>
<evidence type="ECO:0000313" key="4">
    <source>
        <dbReference type="EMBL" id="MEL0658444.1"/>
    </source>
</evidence>
<dbReference type="Pfam" id="PF00990">
    <property type="entry name" value="GGDEF"/>
    <property type="match status" value="1"/>
</dbReference>
<dbReference type="SMART" id="SM00052">
    <property type="entry name" value="EAL"/>
    <property type="match status" value="1"/>
</dbReference>
<dbReference type="Gene3D" id="3.30.70.270">
    <property type="match status" value="1"/>
</dbReference>
<organism evidence="4 5">
    <name type="scientific">Psychromonas arctica</name>
    <dbReference type="NCBI Taxonomy" id="168275"/>
    <lineage>
        <taxon>Bacteria</taxon>
        <taxon>Pseudomonadati</taxon>
        <taxon>Pseudomonadota</taxon>
        <taxon>Gammaproteobacteria</taxon>
        <taxon>Alteromonadales</taxon>
        <taxon>Psychromonadaceae</taxon>
        <taxon>Psychromonas</taxon>
    </lineage>
</organism>